<protein>
    <submittedName>
        <fullName evidence="2">Peptidase inhibitor family I36 protein</fullName>
    </submittedName>
</protein>
<organism evidence="2 3">
    <name type="scientific">Streptomyces niveus</name>
    <name type="common">Streptomyces spheroides</name>
    <dbReference type="NCBI Taxonomy" id="193462"/>
    <lineage>
        <taxon>Bacteria</taxon>
        <taxon>Bacillati</taxon>
        <taxon>Actinomycetota</taxon>
        <taxon>Actinomycetes</taxon>
        <taxon>Kitasatosporales</taxon>
        <taxon>Streptomycetaceae</taxon>
        <taxon>Streptomyces</taxon>
    </lineage>
</organism>
<accession>A0ABZ1ZZT4</accession>
<evidence type="ECO:0000313" key="3">
    <source>
        <dbReference type="Proteomes" id="UP001432209"/>
    </source>
</evidence>
<proteinExistence type="predicted"/>
<sequence length="125" mass="12669">MKWKRKSASVFSALAIAGAGMMASAPPAAAAPGNCPAARLCIYDGVNFSGDRITSASTNACFTPWNITVFGSINSYVNNGPVTARVYNGSGTLVRTMPAGGFSSDIGTPVGGGQFDSVCLGDARP</sequence>
<reference evidence="2" key="1">
    <citation type="submission" date="2022-10" db="EMBL/GenBank/DDBJ databases">
        <title>The complete genomes of actinobacterial strains from the NBC collection.</title>
        <authorList>
            <person name="Joergensen T.S."/>
            <person name="Alvarez Arevalo M."/>
            <person name="Sterndorff E.B."/>
            <person name="Faurdal D."/>
            <person name="Vuksanovic O."/>
            <person name="Mourched A.-S."/>
            <person name="Charusanti P."/>
            <person name="Shaw S."/>
            <person name="Blin K."/>
            <person name="Weber T."/>
        </authorList>
    </citation>
    <scope>NUCLEOTIDE SEQUENCE</scope>
    <source>
        <strain evidence="2">NBC_01432</strain>
    </source>
</reference>
<dbReference type="Proteomes" id="UP001432209">
    <property type="component" value="Chromosome"/>
</dbReference>
<feature type="chain" id="PRO_5046370715" evidence="1">
    <location>
        <begin position="31"/>
        <end position="125"/>
    </location>
</feature>
<evidence type="ECO:0000256" key="1">
    <source>
        <dbReference type="SAM" id="SignalP"/>
    </source>
</evidence>
<dbReference type="RefSeq" id="WP_329074361.1">
    <property type="nucleotide sequence ID" value="NZ_CP109495.1"/>
</dbReference>
<evidence type="ECO:0000313" key="2">
    <source>
        <dbReference type="EMBL" id="WUX50723.1"/>
    </source>
</evidence>
<keyword evidence="1" id="KW-0732">Signal</keyword>
<feature type="signal peptide" evidence="1">
    <location>
        <begin position="1"/>
        <end position="30"/>
    </location>
</feature>
<gene>
    <name evidence="2" type="ORF">OG442_03690</name>
</gene>
<keyword evidence="3" id="KW-1185">Reference proteome</keyword>
<dbReference type="EMBL" id="CP109495">
    <property type="protein sequence ID" value="WUX50723.1"/>
    <property type="molecule type" value="Genomic_DNA"/>
</dbReference>
<name>A0ABZ1ZZT4_STRNV</name>
<dbReference type="Pfam" id="PF03995">
    <property type="entry name" value="Inhibitor_I36"/>
    <property type="match status" value="1"/>
</dbReference>